<keyword evidence="4" id="KW-0967">Endosome</keyword>
<evidence type="ECO:0000259" key="7">
    <source>
        <dbReference type="PROSITE" id="PS51495"/>
    </source>
</evidence>
<dbReference type="InterPro" id="IPR036388">
    <property type="entry name" value="WH-like_DNA-bd_sf"/>
</dbReference>
<dbReference type="InterPro" id="IPR036390">
    <property type="entry name" value="WH_DNA-bd_sf"/>
</dbReference>
<gene>
    <name evidence="8" type="primary">g1667</name>
    <name evidence="8" type="ORF">VP750_LOCUS1424</name>
</gene>
<dbReference type="PROSITE" id="PS50030">
    <property type="entry name" value="UBA"/>
    <property type="match status" value="1"/>
</dbReference>
<dbReference type="InterPro" id="IPR015940">
    <property type="entry name" value="UBA"/>
</dbReference>
<keyword evidence="9" id="KW-1185">Reference proteome</keyword>
<protein>
    <recommendedName>
        <fullName evidence="4">Vacuolar protein-sorting-associated protein 36</fullName>
    </recommendedName>
    <alternativeName>
        <fullName evidence="4">ESCRT-II complex subunit VPS36</fullName>
    </alternativeName>
</protein>
<proteinExistence type="inferred from homology"/>
<dbReference type="Gene3D" id="6.10.140.260">
    <property type="match status" value="1"/>
</dbReference>
<dbReference type="SUPFAM" id="SSF46785">
    <property type="entry name" value="Winged helix' DNA-binding domain"/>
    <property type="match status" value="1"/>
</dbReference>
<sequence>MHDLILEPPRLTDSGRPILSSSQEVERFLYEGVDLQFHGRGGVQGQLSQRYTGGYVVLTTHNLVWLDAAAGPQPGRSCMLPLQAITSAALRASHMLAQAKLCVQVSTDWQGRPSHDGQQSTEVKLVTKHLQPLHDELQKSLSQALWQRRGDPPPRYPPVDQGSAAPAAQGTTFSPLSDAVETQAHRHIVQELQGMGFPRDRAARAALAVSNAGTGEAVNWLMEHDAGANASEGPAAHPLTSLDDGDISASGSLPQEQNFSTRAAGVAGILWREQQQAATTDRTMEQAFADLRGLMALAGDMVQLAERFREALAERARAGEGAPEDAMDASMEADLISMGISSPVTKATSGALYHRELSRQLADFLALRIDKAGGMMPLPDVYCLFNRARGAELISPDDLLTAAKLLSATGARLTFRQFASGVLVVQSAAHSDEKVRQRLRELTGSSGLGRSLTASDVAAALSVPLAIASEHLLAAESHGSLCRDDGPEGLRFYRNFFVDDLMPDMLTV</sequence>
<dbReference type="Gene3D" id="2.30.29.30">
    <property type="entry name" value="Pleckstrin-homology domain (PH domain)/Phosphotyrosine-binding domain (PTB)"/>
    <property type="match status" value="1"/>
</dbReference>
<dbReference type="SUPFAM" id="SSF46934">
    <property type="entry name" value="UBA-like"/>
    <property type="match status" value="1"/>
</dbReference>
<dbReference type="Proteomes" id="UP001497392">
    <property type="component" value="Unassembled WGS sequence"/>
</dbReference>
<organism evidence="8 9">
    <name type="scientific">Coccomyxa viridis</name>
    <dbReference type="NCBI Taxonomy" id="1274662"/>
    <lineage>
        <taxon>Eukaryota</taxon>
        <taxon>Viridiplantae</taxon>
        <taxon>Chlorophyta</taxon>
        <taxon>core chlorophytes</taxon>
        <taxon>Trebouxiophyceae</taxon>
        <taxon>Trebouxiophyceae incertae sedis</taxon>
        <taxon>Coccomyxaceae</taxon>
        <taxon>Coccomyxa</taxon>
    </lineage>
</organism>
<dbReference type="InterPro" id="IPR021648">
    <property type="entry name" value="GLUE_dom"/>
</dbReference>
<evidence type="ECO:0000313" key="8">
    <source>
        <dbReference type="EMBL" id="CAL5219765.1"/>
    </source>
</evidence>
<evidence type="ECO:0000313" key="9">
    <source>
        <dbReference type="Proteomes" id="UP001497392"/>
    </source>
</evidence>
<reference evidence="8 9" key="1">
    <citation type="submission" date="2024-06" db="EMBL/GenBank/DDBJ databases">
        <authorList>
            <person name="Kraege A."/>
            <person name="Thomma B."/>
        </authorList>
    </citation>
    <scope>NUCLEOTIDE SEQUENCE [LARGE SCALE GENOMIC DNA]</scope>
</reference>
<comment type="subcellular location">
    <subcellularLocation>
        <location evidence="4">Cytoplasm</location>
    </subcellularLocation>
    <subcellularLocation>
        <location evidence="4">Endosome</location>
    </subcellularLocation>
</comment>
<dbReference type="PROSITE" id="PS51495">
    <property type="entry name" value="GLUE"/>
    <property type="match status" value="1"/>
</dbReference>
<evidence type="ECO:0000259" key="6">
    <source>
        <dbReference type="PROSITE" id="PS50030"/>
    </source>
</evidence>
<evidence type="ECO:0000256" key="3">
    <source>
        <dbReference type="ARBA" id="ARBA00022927"/>
    </source>
</evidence>
<dbReference type="InterPro" id="IPR037855">
    <property type="entry name" value="Vps36"/>
</dbReference>
<keyword evidence="3 4" id="KW-0653">Protein transport</keyword>
<keyword evidence="4" id="KW-0963">Cytoplasm</keyword>
<dbReference type="Gene3D" id="1.10.10.10">
    <property type="entry name" value="Winged helix-like DNA-binding domain superfamily/Winged helix DNA-binding domain"/>
    <property type="match status" value="2"/>
</dbReference>
<dbReference type="InterPro" id="IPR040608">
    <property type="entry name" value="Snf8/Vps36"/>
</dbReference>
<comment type="caution">
    <text evidence="8">The sequence shown here is derived from an EMBL/GenBank/DDBJ whole genome shotgun (WGS) entry which is preliminary data.</text>
</comment>
<feature type="domain" description="UBA" evidence="6">
    <location>
        <begin position="183"/>
        <end position="224"/>
    </location>
</feature>
<dbReference type="Gene3D" id="1.10.8.10">
    <property type="entry name" value="DNA helicase RuvA subunit, C-terminal domain"/>
    <property type="match status" value="1"/>
</dbReference>
<dbReference type="Pfam" id="PF04157">
    <property type="entry name" value="EAP30"/>
    <property type="match status" value="1"/>
</dbReference>
<name>A0ABP1FMC9_9CHLO</name>
<evidence type="ECO:0000256" key="1">
    <source>
        <dbReference type="ARBA" id="ARBA00009697"/>
    </source>
</evidence>
<evidence type="ECO:0000256" key="2">
    <source>
        <dbReference type="ARBA" id="ARBA00022448"/>
    </source>
</evidence>
<feature type="domain" description="GLUE N-terminal" evidence="7">
    <location>
        <begin position="9"/>
        <end position="153"/>
    </location>
</feature>
<dbReference type="InterPro" id="IPR011993">
    <property type="entry name" value="PH-like_dom_sf"/>
</dbReference>
<comment type="function">
    <text evidence="4">Component of the ESCRT-II complex (endosomal sorting complex required for transport II), which is required for multivesicular body (MVB) formation and sorting of endosomal cargo proteins into MVBs.</text>
</comment>
<keyword evidence="2 4" id="KW-0813">Transport</keyword>
<evidence type="ECO:0000256" key="5">
    <source>
        <dbReference type="SAM" id="MobiDB-lite"/>
    </source>
</evidence>
<dbReference type="PANTHER" id="PTHR13128:SF12">
    <property type="entry name" value="VACUOLAR PROTEIN-SORTING-ASSOCIATED PROTEIN 36"/>
    <property type="match status" value="1"/>
</dbReference>
<dbReference type="SUPFAM" id="SSF50729">
    <property type="entry name" value="PH domain-like"/>
    <property type="match status" value="1"/>
</dbReference>
<dbReference type="InterPro" id="IPR009060">
    <property type="entry name" value="UBA-like_sf"/>
</dbReference>
<feature type="region of interest" description="Disordered" evidence="5">
    <location>
        <begin position="141"/>
        <end position="172"/>
    </location>
</feature>
<evidence type="ECO:0000256" key="4">
    <source>
        <dbReference type="RuleBase" id="RU367095"/>
    </source>
</evidence>
<dbReference type="Pfam" id="PF22562">
    <property type="entry name" value="UBA_7"/>
    <property type="match status" value="1"/>
</dbReference>
<comment type="subunit">
    <text evidence="4">Component of the endosomal sorting complex required for transport II (ESCRT-II).</text>
</comment>
<accession>A0ABP1FMC9</accession>
<dbReference type="PANTHER" id="PTHR13128">
    <property type="entry name" value="VACUOLAR PROTEIN-SORTING-ASSOCIATED PROTEIN 36"/>
    <property type="match status" value="1"/>
</dbReference>
<comment type="similarity">
    <text evidence="1 4">Belongs to the VPS36 family.</text>
</comment>
<dbReference type="EMBL" id="CAXHTA020000002">
    <property type="protein sequence ID" value="CAL5219765.1"/>
    <property type="molecule type" value="Genomic_DNA"/>
</dbReference>